<feature type="chain" id="PRO_5047218789" evidence="4">
    <location>
        <begin position="31"/>
        <end position="174"/>
    </location>
</feature>
<dbReference type="RefSeq" id="WP_405001082.1">
    <property type="nucleotide sequence ID" value="NZ_JAVDWU010000015.1"/>
</dbReference>
<dbReference type="Proteomes" id="UP001265700">
    <property type="component" value="Unassembled WGS sequence"/>
</dbReference>
<evidence type="ECO:0000259" key="5">
    <source>
        <dbReference type="PROSITE" id="PS51352"/>
    </source>
</evidence>
<evidence type="ECO:0000313" key="6">
    <source>
        <dbReference type="EMBL" id="MDR7152942.1"/>
    </source>
</evidence>
<accession>A0ABU1WVR0</accession>
<dbReference type="InterPro" id="IPR013740">
    <property type="entry name" value="Redoxin"/>
</dbReference>
<dbReference type="EMBL" id="JAVDWU010000015">
    <property type="protein sequence ID" value="MDR7152942.1"/>
    <property type="molecule type" value="Genomic_DNA"/>
</dbReference>
<dbReference type="PROSITE" id="PS00194">
    <property type="entry name" value="THIOREDOXIN_1"/>
    <property type="match status" value="1"/>
</dbReference>
<dbReference type="PANTHER" id="PTHR42852:SF18">
    <property type="entry name" value="CHROMOSOME UNDETERMINED SCAFFOLD_47, WHOLE GENOME SHOTGUN SEQUENCE"/>
    <property type="match status" value="1"/>
</dbReference>
<dbReference type="SUPFAM" id="SSF52833">
    <property type="entry name" value="Thioredoxin-like"/>
    <property type="match status" value="1"/>
</dbReference>
<keyword evidence="3" id="KW-0676">Redox-active center</keyword>
<dbReference type="PANTHER" id="PTHR42852">
    <property type="entry name" value="THIOL:DISULFIDE INTERCHANGE PROTEIN DSBE"/>
    <property type="match status" value="1"/>
</dbReference>
<keyword evidence="7" id="KW-1185">Reference proteome</keyword>
<keyword evidence="4" id="KW-0732">Signal</keyword>
<comment type="caution">
    <text evidence="6">The sequence shown here is derived from an EMBL/GenBank/DDBJ whole genome shotgun (WGS) entry which is preliminary data.</text>
</comment>
<dbReference type="InterPro" id="IPR013766">
    <property type="entry name" value="Thioredoxin_domain"/>
</dbReference>
<dbReference type="CDD" id="cd02966">
    <property type="entry name" value="TlpA_like_family"/>
    <property type="match status" value="1"/>
</dbReference>
<evidence type="ECO:0000256" key="2">
    <source>
        <dbReference type="ARBA" id="ARBA00022748"/>
    </source>
</evidence>
<protein>
    <submittedName>
        <fullName evidence="6">Peroxiredoxin</fullName>
    </submittedName>
</protein>
<evidence type="ECO:0000313" key="7">
    <source>
        <dbReference type="Proteomes" id="UP001265700"/>
    </source>
</evidence>
<dbReference type="InterPro" id="IPR017937">
    <property type="entry name" value="Thioredoxin_CS"/>
</dbReference>
<feature type="signal peptide" evidence="4">
    <location>
        <begin position="1"/>
        <end position="30"/>
    </location>
</feature>
<gene>
    <name evidence="6" type="ORF">J2W49_004920</name>
</gene>
<evidence type="ECO:0000256" key="1">
    <source>
        <dbReference type="ARBA" id="ARBA00004196"/>
    </source>
</evidence>
<dbReference type="InterPro" id="IPR036249">
    <property type="entry name" value="Thioredoxin-like_sf"/>
</dbReference>
<evidence type="ECO:0000256" key="3">
    <source>
        <dbReference type="ARBA" id="ARBA00023284"/>
    </source>
</evidence>
<organism evidence="6 7">
    <name type="scientific">Hydrogenophaga palleronii</name>
    <dbReference type="NCBI Taxonomy" id="65655"/>
    <lineage>
        <taxon>Bacteria</taxon>
        <taxon>Pseudomonadati</taxon>
        <taxon>Pseudomonadota</taxon>
        <taxon>Betaproteobacteria</taxon>
        <taxon>Burkholderiales</taxon>
        <taxon>Comamonadaceae</taxon>
        <taxon>Hydrogenophaga</taxon>
    </lineage>
</organism>
<reference evidence="6 7" key="1">
    <citation type="submission" date="2023-07" db="EMBL/GenBank/DDBJ databases">
        <title>Sorghum-associated microbial communities from plants grown in Nebraska, USA.</title>
        <authorList>
            <person name="Schachtman D."/>
        </authorList>
    </citation>
    <scope>NUCLEOTIDE SEQUENCE [LARGE SCALE GENOMIC DNA]</scope>
    <source>
        <strain evidence="6 7">4249</strain>
    </source>
</reference>
<keyword evidence="2" id="KW-0201">Cytochrome c-type biogenesis</keyword>
<dbReference type="Gene3D" id="3.40.30.10">
    <property type="entry name" value="Glutaredoxin"/>
    <property type="match status" value="1"/>
</dbReference>
<evidence type="ECO:0000256" key="4">
    <source>
        <dbReference type="SAM" id="SignalP"/>
    </source>
</evidence>
<dbReference type="InterPro" id="IPR050553">
    <property type="entry name" value="Thioredoxin_ResA/DsbE_sf"/>
</dbReference>
<feature type="domain" description="Thioredoxin" evidence="5">
    <location>
        <begin position="32"/>
        <end position="172"/>
    </location>
</feature>
<comment type="subcellular location">
    <subcellularLocation>
        <location evidence="1">Cell envelope</location>
    </subcellularLocation>
</comment>
<proteinExistence type="predicted"/>
<dbReference type="PROSITE" id="PS51352">
    <property type="entry name" value="THIOREDOXIN_2"/>
    <property type="match status" value="1"/>
</dbReference>
<dbReference type="Pfam" id="PF08534">
    <property type="entry name" value="Redoxin"/>
    <property type="match status" value="1"/>
</dbReference>
<name>A0ABU1WVR0_9BURK</name>
<sequence length="174" mass="18921">MPLPSFLESRRRAALRLLAGMGMAAMLALAGCAGKEAAPTSTFVLLDGSSTTTDALKGKVMLVNFWATTCVTCVKEMPALVSTYNKYQGQGFETVAVAMDYDPPAWVLNFAQTRQLPFKVAIDNTGEIASAWGDVRLTPTTYLVDRQGRIVKRYVGEPDFAALHQLIEKLLAQT</sequence>